<proteinExistence type="predicted"/>
<protein>
    <recommendedName>
        <fullName evidence="2">Methyltransferase domain-containing protein</fullName>
    </recommendedName>
</protein>
<accession>A0AAT9LAM0</accession>
<dbReference type="KEGG" id="fcz:IMF26_08830"/>
<organism evidence="1">
    <name type="scientific">Candidatus Fermentithermobacillus carboniphilus</name>
    <dbReference type="NCBI Taxonomy" id="3085328"/>
    <lineage>
        <taxon>Bacteria</taxon>
        <taxon>Bacillati</taxon>
        <taxon>Bacillota</taxon>
        <taxon>Candidatus Fermentithermobacillia</taxon>
        <taxon>Candidatus Fermentithermobacillales</taxon>
        <taxon>Candidatus Fermentithermobacillaceae</taxon>
        <taxon>Candidatus Fermentithermobacillus</taxon>
    </lineage>
</organism>
<dbReference type="CDD" id="cd02440">
    <property type="entry name" value="AdoMet_MTases"/>
    <property type="match status" value="1"/>
</dbReference>
<dbReference type="AlphaFoldDB" id="A0AAT9LAM0"/>
<sequence length="159" mass="17019">MGNHSDMRAFFDALASSWDENVDPLRVQDILVTAGIRSGHAVLDVGSGTGVLLPFLVEAVGPEGRVFALDISTATHFADKQAATKEISRVLVPGGCMVTAHPQSREELNEMHRHMSGPVSGDFLPDDDTMMMLVESAGLTNVRIYNGPSGYKLLAVKPA</sequence>
<dbReference type="Gene3D" id="3.40.50.150">
    <property type="entry name" value="Vaccinia Virus protein VP39"/>
    <property type="match status" value="2"/>
</dbReference>
<name>A0AAT9LAM0_9FIRM</name>
<reference evidence="1" key="1">
    <citation type="submission" date="2020-10" db="EMBL/GenBank/DDBJ databases">
        <authorList>
            <person name="Kadnikov V."/>
            <person name="Beletsky A.V."/>
            <person name="Mardanov A.V."/>
            <person name="Karnachuk O.V."/>
            <person name="Ravin N.V."/>
        </authorList>
    </citation>
    <scope>NUCLEOTIDE SEQUENCE</scope>
    <source>
        <strain evidence="1">Bu02</strain>
    </source>
</reference>
<dbReference type="SUPFAM" id="SSF53335">
    <property type="entry name" value="S-adenosyl-L-methionine-dependent methyltransferases"/>
    <property type="match status" value="1"/>
</dbReference>
<dbReference type="EMBL" id="CP062796">
    <property type="protein sequence ID" value="QUL98142.1"/>
    <property type="molecule type" value="Genomic_DNA"/>
</dbReference>
<evidence type="ECO:0008006" key="2">
    <source>
        <dbReference type="Google" id="ProtNLM"/>
    </source>
</evidence>
<evidence type="ECO:0000313" key="1">
    <source>
        <dbReference type="EMBL" id="QUL98142.1"/>
    </source>
</evidence>
<reference evidence="1" key="2">
    <citation type="journal article" date="2023" name="Biology">
        <title>Prokaryotic Life Associated with Coal-Fire Gas Vents Revealed by Metagenomics.</title>
        <authorList>
            <person name="Kadnikov V.V."/>
            <person name="Mardanov A.V."/>
            <person name="Beletsky A.V."/>
            <person name="Karnachuk O.V."/>
            <person name="Ravin N.V."/>
        </authorList>
    </citation>
    <scope>NUCLEOTIDE SEQUENCE</scope>
    <source>
        <strain evidence="1">Bu02</strain>
    </source>
</reference>
<gene>
    <name evidence="1" type="ORF">IMF26_08830</name>
</gene>
<dbReference type="InterPro" id="IPR029063">
    <property type="entry name" value="SAM-dependent_MTases_sf"/>
</dbReference>